<dbReference type="PANTHER" id="PTHR12925">
    <property type="entry name" value="HIKESHI FAMILY MEMBER"/>
    <property type="match status" value="1"/>
</dbReference>
<reference evidence="4" key="1">
    <citation type="submission" date="2023-03" db="EMBL/GenBank/DDBJ databases">
        <title>Massive genome expansion in bonnet fungi (Mycena s.s.) driven by repeated elements and novel gene families across ecological guilds.</title>
        <authorList>
            <consortium name="Lawrence Berkeley National Laboratory"/>
            <person name="Harder C.B."/>
            <person name="Miyauchi S."/>
            <person name="Viragh M."/>
            <person name="Kuo A."/>
            <person name="Thoen E."/>
            <person name="Andreopoulos B."/>
            <person name="Lu D."/>
            <person name="Skrede I."/>
            <person name="Drula E."/>
            <person name="Henrissat B."/>
            <person name="Morin E."/>
            <person name="Kohler A."/>
            <person name="Barry K."/>
            <person name="LaButti K."/>
            <person name="Morin E."/>
            <person name="Salamov A."/>
            <person name="Lipzen A."/>
            <person name="Mereny Z."/>
            <person name="Hegedus B."/>
            <person name="Baldrian P."/>
            <person name="Stursova M."/>
            <person name="Weitz H."/>
            <person name="Taylor A."/>
            <person name="Grigoriev I.V."/>
            <person name="Nagy L.G."/>
            <person name="Martin F."/>
            <person name="Kauserud H."/>
        </authorList>
    </citation>
    <scope>NUCLEOTIDE SEQUENCE</scope>
    <source>
        <strain evidence="4">CBHHK002</strain>
    </source>
</reference>
<dbReference type="EMBL" id="JARIHO010000049">
    <property type="protein sequence ID" value="KAJ7321974.1"/>
    <property type="molecule type" value="Genomic_DNA"/>
</dbReference>
<evidence type="ECO:0000313" key="5">
    <source>
        <dbReference type="Proteomes" id="UP001218218"/>
    </source>
</evidence>
<dbReference type="AlphaFoldDB" id="A0AAD6ZHS7"/>
<name>A0AAD6ZHS7_9AGAR</name>
<sequence length="214" mass="22374">MFGCCVAGRLLQTNLQQVDETHALFELPNAGAINHVCVFLLGTVPFPDGYGCTVHFYWPGKGFQLLGMLSNDKPSAIFRLRGSFTPQQTASATHSAFSSASASSGMGMLEDTPAAAEVTAILGLAVEPLPAIAAQLAALPSAAASTSNAVAPLRDPTLLAERVVKHLFNYVSGFTGGSVGADVVVPMGLIVKWYESFVGKVRNGGVAFLERGDE</sequence>
<evidence type="ECO:0000256" key="1">
    <source>
        <dbReference type="ARBA" id="ARBA00006623"/>
    </source>
</evidence>
<dbReference type="Pfam" id="PF21057">
    <property type="entry name" value="Hikeshi-like_C"/>
    <property type="match status" value="1"/>
</dbReference>
<comment type="caution">
    <text evidence="4">The sequence shown here is derived from an EMBL/GenBank/DDBJ whole genome shotgun (WGS) entry which is preliminary data.</text>
</comment>
<dbReference type="InterPro" id="IPR048364">
    <property type="entry name" value="Hikeshi-like_C"/>
</dbReference>
<feature type="domain" description="Hikeshi-like C-terminal" evidence="3">
    <location>
        <begin position="156"/>
        <end position="211"/>
    </location>
</feature>
<feature type="domain" description="Hikeshi-like N-terminal" evidence="2">
    <location>
        <begin position="6"/>
        <end position="141"/>
    </location>
</feature>
<evidence type="ECO:0000259" key="3">
    <source>
        <dbReference type="Pfam" id="PF21057"/>
    </source>
</evidence>
<proteinExistence type="inferred from homology"/>
<dbReference type="GO" id="GO:0061608">
    <property type="term" value="F:nuclear import signal receptor activity"/>
    <property type="evidence" value="ECO:0007669"/>
    <property type="project" value="TreeGrafter"/>
</dbReference>
<protein>
    <submittedName>
        <fullName evidence="4">DUF775-domain-containing protein</fullName>
    </submittedName>
</protein>
<dbReference type="PANTHER" id="PTHR12925:SF0">
    <property type="entry name" value="PROTEIN HIKESHI"/>
    <property type="match status" value="1"/>
</dbReference>
<comment type="similarity">
    <text evidence="1">Belongs to the OPI10 family.</text>
</comment>
<dbReference type="InterPro" id="IPR008493">
    <property type="entry name" value="Hikeshi-like_N"/>
</dbReference>
<dbReference type="GO" id="GO:0006606">
    <property type="term" value="P:protein import into nucleus"/>
    <property type="evidence" value="ECO:0007669"/>
    <property type="project" value="TreeGrafter"/>
</dbReference>
<dbReference type="InterPro" id="IPR031318">
    <property type="entry name" value="OPI10"/>
</dbReference>
<evidence type="ECO:0000313" key="4">
    <source>
        <dbReference type="EMBL" id="KAJ7321974.1"/>
    </source>
</evidence>
<gene>
    <name evidence="4" type="ORF">DFH08DRAFT_712582</name>
</gene>
<dbReference type="GO" id="GO:0005829">
    <property type="term" value="C:cytosol"/>
    <property type="evidence" value="ECO:0007669"/>
    <property type="project" value="TreeGrafter"/>
</dbReference>
<organism evidence="4 5">
    <name type="scientific">Mycena albidolilacea</name>
    <dbReference type="NCBI Taxonomy" id="1033008"/>
    <lineage>
        <taxon>Eukaryota</taxon>
        <taxon>Fungi</taxon>
        <taxon>Dikarya</taxon>
        <taxon>Basidiomycota</taxon>
        <taxon>Agaricomycotina</taxon>
        <taxon>Agaricomycetes</taxon>
        <taxon>Agaricomycetidae</taxon>
        <taxon>Agaricales</taxon>
        <taxon>Marasmiineae</taxon>
        <taxon>Mycenaceae</taxon>
        <taxon>Mycena</taxon>
    </lineage>
</organism>
<evidence type="ECO:0000259" key="2">
    <source>
        <dbReference type="Pfam" id="PF05603"/>
    </source>
</evidence>
<accession>A0AAD6ZHS7</accession>
<dbReference type="Pfam" id="PF05603">
    <property type="entry name" value="Hikeshi-like_N"/>
    <property type="match status" value="1"/>
</dbReference>
<dbReference type="GO" id="GO:0005634">
    <property type="term" value="C:nucleus"/>
    <property type="evidence" value="ECO:0007669"/>
    <property type="project" value="TreeGrafter"/>
</dbReference>
<dbReference type="Proteomes" id="UP001218218">
    <property type="component" value="Unassembled WGS sequence"/>
</dbReference>
<keyword evidence="5" id="KW-1185">Reference proteome</keyword>